<feature type="transmembrane region" description="Helical" evidence="9">
    <location>
        <begin position="12"/>
        <end position="34"/>
    </location>
</feature>
<keyword evidence="3 9" id="KW-0812">Transmembrane</keyword>
<dbReference type="Gene3D" id="1.10.4030.10">
    <property type="entry name" value="Porin chaperone SurA, peptide-binding domain"/>
    <property type="match status" value="1"/>
</dbReference>
<comment type="subcellular location">
    <subcellularLocation>
        <location evidence="1">Cell membrane</location>
        <topology evidence="1">Single-pass type II membrane protein</topology>
    </subcellularLocation>
</comment>
<dbReference type="InterPro" id="IPR052029">
    <property type="entry name" value="PpiD_chaperone"/>
</dbReference>
<evidence type="ECO:0000256" key="4">
    <source>
        <dbReference type="ARBA" id="ARBA00022989"/>
    </source>
</evidence>
<feature type="coiled-coil region" evidence="8">
    <location>
        <begin position="362"/>
        <end position="389"/>
    </location>
</feature>
<dbReference type="InterPro" id="IPR000297">
    <property type="entry name" value="PPIase_PpiC"/>
</dbReference>
<dbReference type="PANTHER" id="PTHR47529">
    <property type="entry name" value="PEPTIDYL-PROLYL CIS-TRANS ISOMERASE D"/>
    <property type="match status" value="1"/>
</dbReference>
<feature type="domain" description="PpiC" evidence="10">
    <location>
        <begin position="239"/>
        <end position="356"/>
    </location>
</feature>
<evidence type="ECO:0000256" key="1">
    <source>
        <dbReference type="ARBA" id="ARBA00004401"/>
    </source>
</evidence>
<dbReference type="SUPFAM" id="SSF109998">
    <property type="entry name" value="Triger factor/SurA peptide-binding domain-like"/>
    <property type="match status" value="1"/>
</dbReference>
<protein>
    <submittedName>
        <fullName evidence="11">Putative periplasmic folding chaperone</fullName>
    </submittedName>
</protein>
<proteinExistence type="inferred from homology"/>
<evidence type="ECO:0000256" key="7">
    <source>
        <dbReference type="ARBA" id="ARBA00038408"/>
    </source>
</evidence>
<dbReference type="KEGG" id="cinf:CINF_1302"/>
<keyword evidence="8" id="KW-0175">Coiled coil</keyword>
<accession>A0A7H9CI39</accession>
<sequence>MITWMQKHKKYLVVTIWVSTIAFVGAGFVGWGAYDFNKSRATSIAKVGDIDISYQRFEQTYAKLFNYYSQLSQRQLSQEEAEQLGLVNIATQSLIDQALLLNYAKDLGLDISDEELISELIKTPNFQKDGTFDTKTYQSTLQRLKITPKEYENELKDNLLAQKLLSTLGLKADTLAQELLNADISMSDTIKAKVILATLPKISDDEIKQSWDKNKDLYLSSQKYELNTHFIPVAKDEKIDENALKAYYDENRADYKDGSDKIMPFEEAKSAVMADLAFKNAKKGALEEYLKIKKGDKNASEILIIDSANTNDFPLDELKDAKEGEVLKPFTYKNGYLIAKIAKIIAPQPKSYEEAKADVLSALQLKKMRENLQANAKASLEKKEELKQKIKISKDSDENILGLSQEESIEFISKVFASTDKSGYILLNDKAVVYEIIEQNLFTPNKQFASLLASNAANIKKSQLEQGLILALQKQYIIKKYYK</sequence>
<dbReference type="Pfam" id="PF13624">
    <property type="entry name" value="SurA_N_3"/>
    <property type="match status" value="1"/>
</dbReference>
<reference evidence="11 12" key="1">
    <citation type="submission" date="2020-02" db="EMBL/GenBank/DDBJ databases">
        <title>Complete genome sequence of the novel Campylobacter species Candidatus Campylobacter infans.</title>
        <authorList>
            <person name="Duim B."/>
            <person name="Zomer A."/>
            <person name="van der Graaf L."/>
            <person name="Wagenaar J."/>
        </authorList>
    </citation>
    <scope>NUCLEOTIDE SEQUENCE [LARGE SCALE GENOMIC DNA]</scope>
    <source>
        <strain evidence="11 12">19S00001</strain>
    </source>
</reference>
<dbReference type="GO" id="GO:0005886">
    <property type="term" value="C:plasma membrane"/>
    <property type="evidence" value="ECO:0007669"/>
    <property type="project" value="UniProtKB-SubCell"/>
</dbReference>
<evidence type="ECO:0000256" key="6">
    <source>
        <dbReference type="ARBA" id="ARBA00023186"/>
    </source>
</evidence>
<evidence type="ECO:0000259" key="10">
    <source>
        <dbReference type="Pfam" id="PF13145"/>
    </source>
</evidence>
<evidence type="ECO:0000256" key="3">
    <source>
        <dbReference type="ARBA" id="ARBA00022692"/>
    </source>
</evidence>
<dbReference type="InterPro" id="IPR027304">
    <property type="entry name" value="Trigger_fact/SurA_dom_sf"/>
</dbReference>
<dbReference type="AlphaFoldDB" id="A0A7H9CI39"/>
<dbReference type="GO" id="GO:0003755">
    <property type="term" value="F:peptidyl-prolyl cis-trans isomerase activity"/>
    <property type="evidence" value="ECO:0007669"/>
    <property type="project" value="InterPro"/>
</dbReference>
<evidence type="ECO:0000256" key="5">
    <source>
        <dbReference type="ARBA" id="ARBA00023136"/>
    </source>
</evidence>
<dbReference type="PANTHER" id="PTHR47529:SF1">
    <property type="entry name" value="PERIPLASMIC CHAPERONE PPID"/>
    <property type="match status" value="1"/>
</dbReference>
<keyword evidence="2" id="KW-1003">Cell membrane</keyword>
<evidence type="ECO:0000313" key="11">
    <source>
        <dbReference type="EMBL" id="QLI05787.1"/>
    </source>
</evidence>
<name>A0A7H9CI39_9BACT</name>
<evidence type="ECO:0000256" key="9">
    <source>
        <dbReference type="SAM" id="Phobius"/>
    </source>
</evidence>
<evidence type="ECO:0000313" key="12">
    <source>
        <dbReference type="Proteomes" id="UP000509414"/>
    </source>
</evidence>
<dbReference type="EMBL" id="CP049075">
    <property type="protein sequence ID" value="QLI05787.1"/>
    <property type="molecule type" value="Genomic_DNA"/>
</dbReference>
<organism evidence="11 12">
    <name type="scientific">Candidatus Campylobacter infans</name>
    <dbReference type="NCBI Taxonomy" id="2561898"/>
    <lineage>
        <taxon>Bacteria</taxon>
        <taxon>Pseudomonadati</taxon>
        <taxon>Campylobacterota</taxon>
        <taxon>Epsilonproteobacteria</taxon>
        <taxon>Campylobacterales</taxon>
        <taxon>Campylobacteraceae</taxon>
        <taxon>Campylobacter</taxon>
    </lineage>
</organism>
<gene>
    <name evidence="11" type="ORF">CINF_1302</name>
</gene>
<dbReference type="RefSeq" id="WP_179974957.1">
    <property type="nucleotide sequence ID" value="NZ_CP049075.1"/>
</dbReference>
<evidence type="ECO:0000256" key="2">
    <source>
        <dbReference type="ARBA" id="ARBA00022475"/>
    </source>
</evidence>
<evidence type="ECO:0000256" key="8">
    <source>
        <dbReference type="SAM" id="Coils"/>
    </source>
</evidence>
<keyword evidence="12" id="KW-1185">Reference proteome</keyword>
<keyword evidence="5 9" id="KW-0472">Membrane</keyword>
<dbReference type="Pfam" id="PF13145">
    <property type="entry name" value="Rotamase_2"/>
    <property type="match status" value="1"/>
</dbReference>
<dbReference type="Proteomes" id="UP000509414">
    <property type="component" value="Chromosome"/>
</dbReference>
<keyword evidence="6" id="KW-0143">Chaperone</keyword>
<keyword evidence="4 9" id="KW-1133">Transmembrane helix</keyword>
<comment type="similarity">
    <text evidence="7">Belongs to the PpiD chaperone family.</text>
</comment>